<reference evidence="7 8" key="1">
    <citation type="submission" date="2017-08" db="EMBL/GenBank/DDBJ databases">
        <title>Infants hospitalized years apart are colonized by the same room-sourced microbial strains.</title>
        <authorList>
            <person name="Brooks B."/>
            <person name="Olm M.R."/>
            <person name="Firek B.A."/>
            <person name="Baker R."/>
            <person name="Thomas B.C."/>
            <person name="Morowitz M.J."/>
            <person name="Banfield J.F."/>
        </authorList>
    </citation>
    <scope>NUCLEOTIDE SEQUENCE [LARGE SCALE GENOMIC DNA]</scope>
    <source>
        <strain evidence="7">S2_005_003_R2_42</strain>
    </source>
</reference>
<feature type="domain" description="HTH tetR-type" evidence="6">
    <location>
        <begin position="19"/>
        <end position="79"/>
    </location>
</feature>
<evidence type="ECO:0000313" key="8">
    <source>
        <dbReference type="Proteomes" id="UP000249046"/>
    </source>
</evidence>
<dbReference type="Gene3D" id="1.10.357.10">
    <property type="entry name" value="Tetracycline Repressor, domain 2"/>
    <property type="match status" value="1"/>
</dbReference>
<sequence length="228" mass="24350">MPISSVAPQLPDAPPSLDLTGKARIRQAALQLFASKGYAQASLRRIAQRASVSLALIGHHFGSKLLLREAVDRWIVRRLGEAALSSVDLRAPLAAAAAQLAHGYQDGLEAEPDMRAYLRRTVLEDVRGEAQVLSLALEQIRQILGQVPEAMRAGGPDPLAPWSAQVFVQVFGQLVLEPALRRDAKRRAGSETLPAGTVPGAPFAASPGLRRPRHADAAAVPLGLVHSR</sequence>
<dbReference type="InterPro" id="IPR001647">
    <property type="entry name" value="HTH_TetR"/>
</dbReference>
<evidence type="ECO:0000313" key="7">
    <source>
        <dbReference type="EMBL" id="PZQ19433.1"/>
    </source>
</evidence>
<evidence type="ECO:0000256" key="1">
    <source>
        <dbReference type="ARBA" id="ARBA00023015"/>
    </source>
</evidence>
<evidence type="ECO:0000256" key="3">
    <source>
        <dbReference type="ARBA" id="ARBA00023163"/>
    </source>
</evidence>
<dbReference type="Proteomes" id="UP000249046">
    <property type="component" value="Unassembled WGS sequence"/>
</dbReference>
<dbReference type="PANTHER" id="PTHR30055:SF234">
    <property type="entry name" value="HTH-TYPE TRANSCRIPTIONAL REGULATOR BETI"/>
    <property type="match status" value="1"/>
</dbReference>
<keyword evidence="1" id="KW-0805">Transcription regulation</keyword>
<evidence type="ECO:0000256" key="4">
    <source>
        <dbReference type="PROSITE-ProRule" id="PRU00335"/>
    </source>
</evidence>
<dbReference type="GO" id="GO:0000976">
    <property type="term" value="F:transcription cis-regulatory region binding"/>
    <property type="evidence" value="ECO:0007669"/>
    <property type="project" value="TreeGrafter"/>
</dbReference>
<proteinExistence type="predicted"/>
<comment type="caution">
    <text evidence="7">The sequence shown here is derived from an EMBL/GenBank/DDBJ whole genome shotgun (WGS) entry which is preliminary data.</text>
</comment>
<dbReference type="GO" id="GO:0003700">
    <property type="term" value="F:DNA-binding transcription factor activity"/>
    <property type="evidence" value="ECO:0007669"/>
    <property type="project" value="TreeGrafter"/>
</dbReference>
<keyword evidence="2 4" id="KW-0238">DNA-binding</keyword>
<dbReference type="PROSITE" id="PS50977">
    <property type="entry name" value="HTH_TETR_2"/>
    <property type="match status" value="1"/>
</dbReference>
<dbReference type="EMBL" id="QFPO01000002">
    <property type="protein sequence ID" value="PZQ19433.1"/>
    <property type="molecule type" value="Genomic_DNA"/>
</dbReference>
<dbReference type="InterPro" id="IPR050109">
    <property type="entry name" value="HTH-type_TetR-like_transc_reg"/>
</dbReference>
<gene>
    <name evidence="7" type="ORF">DI564_01625</name>
</gene>
<dbReference type="SUPFAM" id="SSF46689">
    <property type="entry name" value="Homeodomain-like"/>
    <property type="match status" value="1"/>
</dbReference>
<dbReference type="PRINTS" id="PR00455">
    <property type="entry name" value="HTHTETR"/>
</dbReference>
<dbReference type="Pfam" id="PF00440">
    <property type="entry name" value="TetR_N"/>
    <property type="match status" value="1"/>
</dbReference>
<protein>
    <recommendedName>
        <fullName evidence="6">HTH tetR-type domain-containing protein</fullName>
    </recommendedName>
</protein>
<organism evidence="7 8">
    <name type="scientific">Rhodanobacter denitrificans</name>
    <dbReference type="NCBI Taxonomy" id="666685"/>
    <lineage>
        <taxon>Bacteria</taxon>
        <taxon>Pseudomonadati</taxon>
        <taxon>Pseudomonadota</taxon>
        <taxon>Gammaproteobacteria</taxon>
        <taxon>Lysobacterales</taxon>
        <taxon>Rhodanobacteraceae</taxon>
        <taxon>Rhodanobacter</taxon>
    </lineage>
</organism>
<accession>A0A2W5MNZ8</accession>
<feature type="region of interest" description="Disordered" evidence="5">
    <location>
        <begin position="186"/>
        <end position="212"/>
    </location>
</feature>
<feature type="DNA-binding region" description="H-T-H motif" evidence="4">
    <location>
        <begin position="42"/>
        <end position="61"/>
    </location>
</feature>
<dbReference type="AlphaFoldDB" id="A0A2W5MNZ8"/>
<keyword evidence="3" id="KW-0804">Transcription</keyword>
<evidence type="ECO:0000259" key="6">
    <source>
        <dbReference type="PROSITE" id="PS50977"/>
    </source>
</evidence>
<evidence type="ECO:0000256" key="5">
    <source>
        <dbReference type="SAM" id="MobiDB-lite"/>
    </source>
</evidence>
<dbReference type="PANTHER" id="PTHR30055">
    <property type="entry name" value="HTH-TYPE TRANSCRIPTIONAL REGULATOR RUTR"/>
    <property type="match status" value="1"/>
</dbReference>
<evidence type="ECO:0000256" key="2">
    <source>
        <dbReference type="ARBA" id="ARBA00023125"/>
    </source>
</evidence>
<name>A0A2W5MNZ8_9GAMM</name>
<dbReference type="InterPro" id="IPR009057">
    <property type="entry name" value="Homeodomain-like_sf"/>
</dbReference>